<evidence type="ECO:0000313" key="14">
    <source>
        <dbReference type="EMBL" id="KAJ6258444.1"/>
    </source>
</evidence>
<dbReference type="Gene3D" id="1.10.510.10">
    <property type="entry name" value="Transferase(Phosphotransferase) domain 1"/>
    <property type="match status" value="1"/>
</dbReference>
<dbReference type="InterPro" id="IPR000961">
    <property type="entry name" value="AGC-kinase_C"/>
</dbReference>
<evidence type="ECO:0000256" key="8">
    <source>
        <dbReference type="ARBA" id="ARBA00047899"/>
    </source>
</evidence>
<evidence type="ECO:0000259" key="12">
    <source>
        <dbReference type="PROSITE" id="PS50011"/>
    </source>
</evidence>
<dbReference type="CDD" id="cd05585">
    <property type="entry name" value="STKc_YPK1_like"/>
    <property type="match status" value="1"/>
</dbReference>
<feature type="compositionally biased region" description="Low complexity" evidence="11">
    <location>
        <begin position="124"/>
        <end position="137"/>
    </location>
</feature>
<dbReference type="SUPFAM" id="SSF56112">
    <property type="entry name" value="Protein kinase-like (PK-like)"/>
    <property type="match status" value="1"/>
</dbReference>
<feature type="compositionally biased region" description="Low complexity" evidence="11">
    <location>
        <begin position="25"/>
        <end position="46"/>
    </location>
</feature>
<keyword evidence="7 10" id="KW-0067">ATP-binding</keyword>
<evidence type="ECO:0000313" key="15">
    <source>
        <dbReference type="Proteomes" id="UP001221413"/>
    </source>
</evidence>
<comment type="caution">
    <text evidence="14">The sequence shown here is derived from an EMBL/GenBank/DDBJ whole genome shotgun (WGS) entry which is preliminary data.</text>
</comment>
<feature type="region of interest" description="Disordered" evidence="11">
    <location>
        <begin position="1"/>
        <end position="64"/>
    </location>
</feature>
<dbReference type="EMBL" id="JAQGDS010000008">
    <property type="protein sequence ID" value="KAJ6258444.1"/>
    <property type="molecule type" value="Genomic_DNA"/>
</dbReference>
<feature type="domain" description="Protein kinase" evidence="12">
    <location>
        <begin position="284"/>
        <end position="541"/>
    </location>
</feature>
<comment type="catalytic activity">
    <reaction evidence="8">
        <text>L-threonyl-[protein] + ATP = O-phospho-L-threonyl-[protein] + ADP + H(+)</text>
        <dbReference type="Rhea" id="RHEA:46608"/>
        <dbReference type="Rhea" id="RHEA-COMP:11060"/>
        <dbReference type="Rhea" id="RHEA-COMP:11605"/>
        <dbReference type="ChEBI" id="CHEBI:15378"/>
        <dbReference type="ChEBI" id="CHEBI:30013"/>
        <dbReference type="ChEBI" id="CHEBI:30616"/>
        <dbReference type="ChEBI" id="CHEBI:61977"/>
        <dbReference type="ChEBI" id="CHEBI:456216"/>
        <dbReference type="EC" id="2.7.11.1"/>
    </reaction>
</comment>
<dbReference type="CDD" id="cd11651">
    <property type="entry name" value="YPK1_N_like"/>
    <property type="match status" value="1"/>
</dbReference>
<evidence type="ECO:0000256" key="7">
    <source>
        <dbReference type="ARBA" id="ARBA00022840"/>
    </source>
</evidence>
<organism evidence="14 15">
    <name type="scientific">Drechslerella dactyloides</name>
    <name type="common">Nematode-trapping fungus</name>
    <name type="synonym">Arthrobotrys dactyloides</name>
    <dbReference type="NCBI Taxonomy" id="74499"/>
    <lineage>
        <taxon>Eukaryota</taxon>
        <taxon>Fungi</taxon>
        <taxon>Dikarya</taxon>
        <taxon>Ascomycota</taxon>
        <taxon>Pezizomycotina</taxon>
        <taxon>Orbiliomycetes</taxon>
        <taxon>Orbiliales</taxon>
        <taxon>Orbiliaceae</taxon>
        <taxon>Drechslerella</taxon>
    </lineage>
</organism>
<keyword evidence="2" id="KW-0723">Serine/threonine-protein kinase</keyword>
<dbReference type="InterPro" id="IPR017441">
    <property type="entry name" value="Protein_kinase_ATP_BS"/>
</dbReference>
<protein>
    <recommendedName>
        <fullName evidence="1">non-specific serine/threonine protein kinase</fullName>
        <ecNumber evidence="1">2.7.11.1</ecNumber>
    </recommendedName>
</protein>
<feature type="region of interest" description="Disordered" evidence="11">
    <location>
        <begin position="101"/>
        <end position="137"/>
    </location>
</feature>
<evidence type="ECO:0000256" key="1">
    <source>
        <dbReference type="ARBA" id="ARBA00012513"/>
    </source>
</evidence>
<evidence type="ECO:0000256" key="10">
    <source>
        <dbReference type="PROSITE-ProRule" id="PRU10141"/>
    </source>
</evidence>
<feature type="compositionally biased region" description="Polar residues" evidence="11">
    <location>
        <begin position="104"/>
        <end position="115"/>
    </location>
</feature>
<feature type="compositionally biased region" description="Polar residues" evidence="11">
    <location>
        <begin position="1"/>
        <end position="11"/>
    </location>
</feature>
<feature type="domain" description="AGC-kinase C-terminal" evidence="13">
    <location>
        <begin position="542"/>
        <end position="614"/>
    </location>
</feature>
<dbReference type="InterPro" id="IPR000719">
    <property type="entry name" value="Prot_kinase_dom"/>
</dbReference>
<gene>
    <name evidence="14" type="ORF">Dda_6484</name>
</gene>
<keyword evidence="4" id="KW-0808">Transferase</keyword>
<keyword evidence="3" id="KW-0597">Phosphoprotein</keyword>
<evidence type="ECO:0000256" key="4">
    <source>
        <dbReference type="ARBA" id="ARBA00022679"/>
    </source>
</evidence>
<dbReference type="AlphaFoldDB" id="A0AAD6NHG2"/>
<keyword evidence="15" id="KW-1185">Reference proteome</keyword>
<feature type="region of interest" description="Disordered" evidence="11">
    <location>
        <begin position="608"/>
        <end position="630"/>
    </location>
</feature>
<dbReference type="SMART" id="SM00133">
    <property type="entry name" value="S_TK_X"/>
    <property type="match status" value="1"/>
</dbReference>
<dbReference type="Pfam" id="PF00069">
    <property type="entry name" value="Pkinase"/>
    <property type="match status" value="1"/>
</dbReference>
<sequence>MSVSLVGSNRDWTPESGELKETHLTPPTQTSATSRSSSTSTITPASLKASPTPSSIDSAMPGNTHVTSTVKPGLLIFTLYEAKGLTLPNIPTAQAGLGPGAAGSLNSMRPASSQARMAGSVTASSRPGTSSSRPGTGYNHAGGIHPRYLPYCVVEFDKCEVFLTASPRSSAPTSPTYDAPSNQYKFDVSRETDLTVQLYLRNPTSTGNNRENDFFLGSCKVQPRFEETANQQATPSKSKASAPTTPLPVHAGIDWVNLGFGSGSVKIGLEYVANPSKPLTMGDFDLLKVVGKGSFGKVMQVRKKDTSRIYALKTIRKAHIISRAEVTHTLAERTVLAQIDNPFIVPLKFSFQSPEKLYLVLAFVNGGELFHHLQREGRFDINRSRFYTAELLCALECLHGFNVIYRDLKPENILLDYTGHIALCDFGLCKLNMKEDDKTNTFCGTPEYIAPELLLSQGYTKTVDWWTLGVLLYEMLTGLPPFYDENTNEMYRKILQDPLVFPGPEIVPQDARDLLEKLLNRDPTKRLGANGAAEIKGHKFFDSIDWKRLVQKKIQPTFKPAVENALDTTNFSQEFTGEAPADSVIEGDARLSESDQILFEGWSWRGQGMPGQEGNMSIKDPYKGNGHAQG</sequence>
<dbReference type="Gene3D" id="3.30.200.20">
    <property type="entry name" value="Phosphorylase Kinase, domain 1"/>
    <property type="match status" value="1"/>
</dbReference>
<keyword evidence="6" id="KW-0418">Kinase</keyword>
<dbReference type="InterPro" id="IPR011009">
    <property type="entry name" value="Kinase-like_dom_sf"/>
</dbReference>
<dbReference type="PROSITE" id="PS00108">
    <property type="entry name" value="PROTEIN_KINASE_ST"/>
    <property type="match status" value="1"/>
</dbReference>
<evidence type="ECO:0000256" key="5">
    <source>
        <dbReference type="ARBA" id="ARBA00022741"/>
    </source>
</evidence>
<dbReference type="GO" id="GO:0004674">
    <property type="term" value="F:protein serine/threonine kinase activity"/>
    <property type="evidence" value="ECO:0007669"/>
    <property type="project" value="UniProtKB-KW"/>
</dbReference>
<dbReference type="Proteomes" id="UP001221413">
    <property type="component" value="Unassembled WGS sequence"/>
</dbReference>
<keyword evidence="5 10" id="KW-0547">Nucleotide-binding</keyword>
<name>A0AAD6NHG2_DREDA</name>
<dbReference type="SMART" id="SM00220">
    <property type="entry name" value="S_TKc"/>
    <property type="match status" value="1"/>
</dbReference>
<evidence type="ECO:0000256" key="9">
    <source>
        <dbReference type="ARBA" id="ARBA00048679"/>
    </source>
</evidence>
<dbReference type="GO" id="GO:0005524">
    <property type="term" value="F:ATP binding"/>
    <property type="evidence" value="ECO:0007669"/>
    <property type="project" value="UniProtKB-UniRule"/>
</dbReference>
<evidence type="ECO:0000259" key="13">
    <source>
        <dbReference type="PROSITE" id="PS51285"/>
    </source>
</evidence>
<dbReference type="PROSITE" id="PS51285">
    <property type="entry name" value="AGC_KINASE_CTER"/>
    <property type="match status" value="1"/>
</dbReference>
<dbReference type="PROSITE" id="PS00107">
    <property type="entry name" value="PROTEIN_KINASE_ATP"/>
    <property type="match status" value="1"/>
</dbReference>
<evidence type="ECO:0000256" key="11">
    <source>
        <dbReference type="SAM" id="MobiDB-lite"/>
    </source>
</evidence>
<dbReference type="PANTHER" id="PTHR24351">
    <property type="entry name" value="RIBOSOMAL PROTEIN S6 KINASE"/>
    <property type="match status" value="1"/>
</dbReference>
<evidence type="ECO:0000256" key="6">
    <source>
        <dbReference type="ARBA" id="ARBA00022777"/>
    </source>
</evidence>
<accession>A0AAD6NHG2</accession>
<proteinExistence type="predicted"/>
<dbReference type="FunFam" id="1.10.510.10:FF:000008">
    <property type="entry name" value="Non-specific serine/threonine protein kinase"/>
    <property type="match status" value="1"/>
</dbReference>
<evidence type="ECO:0000256" key="2">
    <source>
        <dbReference type="ARBA" id="ARBA00022527"/>
    </source>
</evidence>
<dbReference type="PROSITE" id="PS50011">
    <property type="entry name" value="PROTEIN_KINASE_DOM"/>
    <property type="match status" value="1"/>
</dbReference>
<feature type="binding site" evidence="10">
    <location>
        <position position="317"/>
    </location>
    <ligand>
        <name>ATP</name>
        <dbReference type="ChEBI" id="CHEBI:30616"/>
    </ligand>
</feature>
<dbReference type="FunFam" id="3.30.200.20:FF:000048">
    <property type="entry name" value="Non-specific serine/threonine protein kinase"/>
    <property type="match status" value="1"/>
</dbReference>
<dbReference type="EC" id="2.7.11.1" evidence="1"/>
<dbReference type="InterPro" id="IPR008271">
    <property type="entry name" value="Ser/Thr_kinase_AS"/>
</dbReference>
<dbReference type="InterPro" id="IPR017892">
    <property type="entry name" value="Pkinase_C"/>
</dbReference>
<comment type="catalytic activity">
    <reaction evidence="9">
        <text>L-seryl-[protein] + ATP = O-phospho-L-seryl-[protein] + ADP + H(+)</text>
        <dbReference type="Rhea" id="RHEA:17989"/>
        <dbReference type="Rhea" id="RHEA-COMP:9863"/>
        <dbReference type="Rhea" id="RHEA-COMP:11604"/>
        <dbReference type="ChEBI" id="CHEBI:15378"/>
        <dbReference type="ChEBI" id="CHEBI:29999"/>
        <dbReference type="ChEBI" id="CHEBI:30616"/>
        <dbReference type="ChEBI" id="CHEBI:83421"/>
        <dbReference type="ChEBI" id="CHEBI:456216"/>
        <dbReference type="EC" id="2.7.11.1"/>
    </reaction>
</comment>
<dbReference type="Pfam" id="PF00433">
    <property type="entry name" value="Pkinase_C"/>
    <property type="match status" value="1"/>
</dbReference>
<reference evidence="14" key="1">
    <citation type="submission" date="2023-01" db="EMBL/GenBank/DDBJ databases">
        <title>The chitinases involved in constricting ring structure development in the nematode-trapping fungus Drechslerella dactyloides.</title>
        <authorList>
            <person name="Wang R."/>
            <person name="Zhang L."/>
            <person name="Tang P."/>
            <person name="Li S."/>
            <person name="Liang L."/>
        </authorList>
    </citation>
    <scope>NUCLEOTIDE SEQUENCE</scope>
    <source>
        <strain evidence="14">YMF1.00031</strain>
    </source>
</reference>
<evidence type="ECO:0000256" key="3">
    <source>
        <dbReference type="ARBA" id="ARBA00022553"/>
    </source>
</evidence>